<dbReference type="RefSeq" id="WP_350402559.1">
    <property type="nucleotide sequence ID" value="NZ_JBELOE010000259.1"/>
</dbReference>
<name>A0ABV1RK76_9ALTE</name>
<gene>
    <name evidence="2" type="ORF">ABS311_15775</name>
</gene>
<sequence length="335" mass="36499">MKKLILLPTLLCSALFCSGVYANAKTAEYTEFVGAAGAVNWTQGKIQAEGMGAAPPNKPPHVAPLLACRAAIADAQRNLLEAVKGVRVQANTVVERYMLASDEIRTSVEGVIRNATITEKMPLADSTCRVTVSAPLAGNISQSIYQKSFDEDNQKSAMYYIIDGLGYGLSWLAPKAAHAKSNMDSSWTERFADLENRILKLEQQIAAGNIEAAKNNLTHIQNETRPTGLIIDVRGGHFVPSLSPKLFSEKGKKLYPKEQARSSILASGRLVSLFTRDPSFAQKHPVVGDRPWLIKARQSASSRTDLTVNEETARKLAQLLKSNFFDDAGVIIVLD</sequence>
<protein>
    <recommendedName>
        <fullName evidence="4">LPP20 lipoprotein</fullName>
    </recommendedName>
</protein>
<feature type="chain" id="PRO_5046553774" description="LPP20 lipoprotein" evidence="1">
    <location>
        <begin position="23"/>
        <end position="335"/>
    </location>
</feature>
<evidence type="ECO:0000256" key="1">
    <source>
        <dbReference type="SAM" id="SignalP"/>
    </source>
</evidence>
<dbReference type="EMBL" id="JBELOE010000259">
    <property type="protein sequence ID" value="MER2493339.1"/>
    <property type="molecule type" value="Genomic_DNA"/>
</dbReference>
<proteinExistence type="predicted"/>
<evidence type="ECO:0008006" key="4">
    <source>
        <dbReference type="Google" id="ProtNLM"/>
    </source>
</evidence>
<dbReference type="Proteomes" id="UP001467690">
    <property type="component" value="Unassembled WGS sequence"/>
</dbReference>
<keyword evidence="1" id="KW-0732">Signal</keyword>
<accession>A0ABV1RK76</accession>
<comment type="caution">
    <text evidence="2">The sequence shown here is derived from an EMBL/GenBank/DDBJ whole genome shotgun (WGS) entry which is preliminary data.</text>
</comment>
<evidence type="ECO:0000313" key="2">
    <source>
        <dbReference type="EMBL" id="MER2493339.1"/>
    </source>
</evidence>
<reference evidence="2 3" key="1">
    <citation type="submission" date="2024-06" db="EMBL/GenBank/DDBJ databases">
        <authorList>
            <person name="Chen R.Y."/>
        </authorList>
    </citation>
    <scope>NUCLEOTIDE SEQUENCE [LARGE SCALE GENOMIC DNA]</scope>
    <source>
        <strain evidence="2 3">D2</strain>
    </source>
</reference>
<organism evidence="2 3">
    <name type="scientific">Catenovulum sediminis</name>
    <dbReference type="NCBI Taxonomy" id="1740262"/>
    <lineage>
        <taxon>Bacteria</taxon>
        <taxon>Pseudomonadati</taxon>
        <taxon>Pseudomonadota</taxon>
        <taxon>Gammaproteobacteria</taxon>
        <taxon>Alteromonadales</taxon>
        <taxon>Alteromonadaceae</taxon>
        <taxon>Catenovulum</taxon>
    </lineage>
</organism>
<evidence type="ECO:0000313" key="3">
    <source>
        <dbReference type="Proteomes" id="UP001467690"/>
    </source>
</evidence>
<feature type="signal peptide" evidence="1">
    <location>
        <begin position="1"/>
        <end position="22"/>
    </location>
</feature>
<keyword evidence="3" id="KW-1185">Reference proteome</keyword>